<accession>A0ABW3Y3S7</accession>
<dbReference type="RefSeq" id="WP_377178300.1">
    <property type="nucleotide sequence ID" value="NZ_JBHTMY010000003.1"/>
</dbReference>
<protein>
    <submittedName>
        <fullName evidence="1">Peptidoglycan-binding protein LysM</fullName>
    </submittedName>
</protein>
<reference evidence="2" key="1">
    <citation type="journal article" date="2019" name="Int. J. Syst. Evol. Microbiol.">
        <title>The Global Catalogue of Microorganisms (GCM) 10K type strain sequencing project: providing services to taxonomists for standard genome sequencing and annotation.</title>
        <authorList>
            <consortium name="The Broad Institute Genomics Platform"/>
            <consortium name="The Broad Institute Genome Sequencing Center for Infectious Disease"/>
            <person name="Wu L."/>
            <person name="Ma J."/>
        </authorList>
    </citation>
    <scope>NUCLEOTIDE SEQUENCE [LARGE SCALE GENOMIC DNA]</scope>
    <source>
        <strain evidence="2">CCUG 61485</strain>
    </source>
</reference>
<dbReference type="Proteomes" id="UP001597201">
    <property type="component" value="Unassembled WGS sequence"/>
</dbReference>
<keyword evidence="2" id="KW-1185">Reference proteome</keyword>
<dbReference type="Gene3D" id="1.10.530.10">
    <property type="match status" value="1"/>
</dbReference>
<gene>
    <name evidence="1" type="ORF">ACFQ39_09200</name>
</gene>
<evidence type="ECO:0000313" key="2">
    <source>
        <dbReference type="Proteomes" id="UP001597201"/>
    </source>
</evidence>
<evidence type="ECO:0000313" key="1">
    <source>
        <dbReference type="EMBL" id="MFD1315791.1"/>
    </source>
</evidence>
<proteinExistence type="predicted"/>
<organism evidence="1 2">
    <name type="scientific">Namhaeicola litoreus</name>
    <dbReference type="NCBI Taxonomy" id="1052145"/>
    <lineage>
        <taxon>Bacteria</taxon>
        <taxon>Pseudomonadati</taxon>
        <taxon>Bacteroidota</taxon>
        <taxon>Flavobacteriia</taxon>
        <taxon>Flavobacteriales</taxon>
        <taxon>Flavobacteriaceae</taxon>
        <taxon>Namhaeicola</taxon>
    </lineage>
</organism>
<comment type="caution">
    <text evidence="1">The sequence shown here is derived from an EMBL/GenBank/DDBJ whole genome shotgun (WGS) entry which is preliminary data.</text>
</comment>
<name>A0ABW3Y3S7_9FLAO</name>
<sequence>MKSYFITISVFVTFCFVLFEQVRYEQKNHYSDWQDYFNETAITTVKKDIQPFKVVYTPTIDKSFIGFREALAFKESQGKYQVVNELGYMGKYQFGKSTLQRLKINDTNEFMENPELQEKAFIALCSLNKWILKRDIDRSVGKKINGVVITESGILAAAHLAGAGNVKKFLRSNGTDVFSDANGVNVQFYMKKFSGYDTSFIKPDKSPQIV</sequence>
<dbReference type="EMBL" id="JBHTMY010000003">
    <property type="protein sequence ID" value="MFD1315791.1"/>
    <property type="molecule type" value="Genomic_DNA"/>
</dbReference>